<dbReference type="CDD" id="cd16100">
    <property type="entry name" value="ARID"/>
    <property type="match status" value="1"/>
</dbReference>
<name>A0A5N6NFV4_9ASTR</name>
<feature type="region of interest" description="Disordered" evidence="1">
    <location>
        <begin position="160"/>
        <end position="185"/>
    </location>
</feature>
<dbReference type="OrthoDB" id="1938591at2759"/>
<feature type="compositionally biased region" description="Basic and acidic residues" evidence="1">
    <location>
        <begin position="167"/>
        <end position="176"/>
    </location>
</feature>
<dbReference type="InterPro" id="IPR036431">
    <property type="entry name" value="ARID_dom_sf"/>
</dbReference>
<evidence type="ECO:0000256" key="1">
    <source>
        <dbReference type="SAM" id="MobiDB-lite"/>
    </source>
</evidence>
<feature type="domain" description="ARID" evidence="2">
    <location>
        <begin position="53"/>
        <end position="143"/>
    </location>
</feature>
<dbReference type="EMBL" id="SZYD01000012">
    <property type="protein sequence ID" value="KAD4586037.1"/>
    <property type="molecule type" value="Genomic_DNA"/>
</dbReference>
<dbReference type="PANTHER" id="PTHR46410:SF26">
    <property type="entry name" value="BULB-TYPE LECTIN DOMAIN-CONTAINING PROTEIN-RELATED"/>
    <property type="match status" value="1"/>
</dbReference>
<organism evidence="3 4">
    <name type="scientific">Mikania micrantha</name>
    <name type="common">bitter vine</name>
    <dbReference type="NCBI Taxonomy" id="192012"/>
    <lineage>
        <taxon>Eukaryota</taxon>
        <taxon>Viridiplantae</taxon>
        <taxon>Streptophyta</taxon>
        <taxon>Embryophyta</taxon>
        <taxon>Tracheophyta</taxon>
        <taxon>Spermatophyta</taxon>
        <taxon>Magnoliopsida</taxon>
        <taxon>eudicotyledons</taxon>
        <taxon>Gunneridae</taxon>
        <taxon>Pentapetalae</taxon>
        <taxon>asterids</taxon>
        <taxon>campanulids</taxon>
        <taxon>Asterales</taxon>
        <taxon>Asteraceae</taxon>
        <taxon>Asteroideae</taxon>
        <taxon>Heliantheae alliance</taxon>
        <taxon>Eupatorieae</taxon>
        <taxon>Mikania</taxon>
    </lineage>
</organism>
<evidence type="ECO:0000313" key="4">
    <source>
        <dbReference type="Proteomes" id="UP000326396"/>
    </source>
</evidence>
<dbReference type="SUPFAM" id="SSF46774">
    <property type="entry name" value="ARID-like"/>
    <property type="match status" value="1"/>
</dbReference>
<dbReference type="PANTHER" id="PTHR46410">
    <property type="entry name" value="AT-RICH INTERACTIVE DOMAIN-CONTAINING PROTEIN 2"/>
    <property type="match status" value="1"/>
</dbReference>
<dbReference type="Gene3D" id="1.10.150.60">
    <property type="entry name" value="ARID DNA-binding domain"/>
    <property type="match status" value="1"/>
</dbReference>
<dbReference type="Proteomes" id="UP000326396">
    <property type="component" value="Linkage Group LG2"/>
</dbReference>
<evidence type="ECO:0000259" key="2">
    <source>
        <dbReference type="PROSITE" id="PS51011"/>
    </source>
</evidence>
<dbReference type="InterPro" id="IPR001606">
    <property type="entry name" value="ARID_dom"/>
</dbReference>
<reference evidence="3 4" key="1">
    <citation type="submission" date="2019-05" db="EMBL/GenBank/DDBJ databases">
        <title>Mikania micrantha, genome provides insights into the molecular mechanism of rapid growth.</title>
        <authorList>
            <person name="Liu B."/>
        </authorList>
    </citation>
    <scope>NUCLEOTIDE SEQUENCE [LARGE SCALE GENOMIC DNA]</scope>
    <source>
        <strain evidence="3">NLD-2019</strain>
        <tissue evidence="3">Leaf</tissue>
    </source>
</reference>
<dbReference type="GO" id="GO:0003677">
    <property type="term" value="F:DNA binding"/>
    <property type="evidence" value="ECO:0007669"/>
    <property type="project" value="InterPro"/>
</dbReference>
<gene>
    <name evidence="3" type="ORF">E3N88_23638</name>
</gene>
<proteinExistence type="predicted"/>
<dbReference type="PROSITE" id="PS51011">
    <property type="entry name" value="ARID"/>
    <property type="match status" value="1"/>
</dbReference>
<protein>
    <recommendedName>
        <fullName evidence="2">ARID domain-containing protein</fullName>
    </recommendedName>
</protein>
<dbReference type="AlphaFoldDB" id="A0A5N6NFV4"/>
<comment type="caution">
    <text evidence="3">The sequence shown here is derived from an EMBL/GenBank/DDBJ whole genome shotgun (WGS) entry which is preliminary data.</text>
</comment>
<accession>A0A5N6NFV4</accession>
<sequence length="211" mass="24928">MEIKDQQEEIKRKDGKGKEIEFTNEPEKITTLEEMVTLLDLMEHVHVSLLNKEMLRKRFDEMVKWFIKGILKQTHSWPPIIDNQVISLYDLYLSVRINGGKEKVSINNFWILLAADLGLNSRKGYKLMFIYNEYLDPMEWFYKISKNRREQQGLYTFEQGESSGKVQHKEKEEGKSQPKAKVQVREEKHLPYKKKRVQAVRDWPPGCGPAV</sequence>
<dbReference type="SMART" id="SM00501">
    <property type="entry name" value="BRIGHT"/>
    <property type="match status" value="1"/>
</dbReference>
<dbReference type="Pfam" id="PF01388">
    <property type="entry name" value="ARID"/>
    <property type="match status" value="1"/>
</dbReference>
<keyword evidence="4" id="KW-1185">Reference proteome</keyword>
<evidence type="ECO:0000313" key="3">
    <source>
        <dbReference type="EMBL" id="KAD4586037.1"/>
    </source>
</evidence>